<reference evidence="3" key="1">
    <citation type="submission" date="2021-04" db="EMBL/GenBank/DDBJ databases">
        <title>Luteolibacter sp. 32A isolated from the skin of an Anderson's salamander (Ambystoma andersonii).</title>
        <authorList>
            <person name="Spergser J."/>
            <person name="Busse H.-J."/>
        </authorList>
    </citation>
    <scope>NUCLEOTIDE SEQUENCE</scope>
    <source>
        <strain evidence="3">32A</strain>
    </source>
</reference>
<comment type="similarity">
    <text evidence="1">Belongs to the arylamine N-acetyltransferase family.</text>
</comment>
<dbReference type="InterPro" id="IPR001447">
    <property type="entry name" value="Arylamine_N-AcTrfase"/>
</dbReference>
<gene>
    <name evidence="3" type="ORF">KBB96_03845</name>
</gene>
<dbReference type="Proteomes" id="UP000676169">
    <property type="component" value="Chromosome"/>
</dbReference>
<dbReference type="Gene3D" id="3.30.2140.20">
    <property type="match status" value="1"/>
</dbReference>
<dbReference type="SUPFAM" id="SSF54001">
    <property type="entry name" value="Cysteine proteinases"/>
    <property type="match status" value="1"/>
</dbReference>
<name>A0A975J0Z5_9BACT</name>
<accession>A0A975J0Z5</accession>
<dbReference type="InterPro" id="IPR038765">
    <property type="entry name" value="Papain-like_cys_pep_sf"/>
</dbReference>
<proteinExistence type="inferred from homology"/>
<dbReference type="EMBL" id="CP073100">
    <property type="protein sequence ID" value="QUE52025.1"/>
    <property type="molecule type" value="Genomic_DNA"/>
</dbReference>
<dbReference type="Pfam" id="PF00797">
    <property type="entry name" value="Acetyltransf_2"/>
    <property type="match status" value="1"/>
</dbReference>
<dbReference type="AlphaFoldDB" id="A0A975J0Z5"/>
<evidence type="ECO:0000256" key="1">
    <source>
        <dbReference type="ARBA" id="ARBA00006547"/>
    </source>
</evidence>
<dbReference type="InterPro" id="IPR053710">
    <property type="entry name" value="Arylamine_NAT_domain_sf"/>
</dbReference>
<dbReference type="GO" id="GO:0016407">
    <property type="term" value="F:acetyltransferase activity"/>
    <property type="evidence" value="ECO:0007669"/>
    <property type="project" value="InterPro"/>
</dbReference>
<feature type="region of interest" description="Disordered" evidence="2">
    <location>
        <begin position="259"/>
        <end position="291"/>
    </location>
</feature>
<evidence type="ECO:0000313" key="4">
    <source>
        <dbReference type="Proteomes" id="UP000676169"/>
    </source>
</evidence>
<evidence type="ECO:0000313" key="3">
    <source>
        <dbReference type="EMBL" id="QUE52025.1"/>
    </source>
</evidence>
<evidence type="ECO:0000256" key="2">
    <source>
        <dbReference type="SAM" id="MobiDB-lite"/>
    </source>
</evidence>
<dbReference type="RefSeq" id="WP_211632480.1">
    <property type="nucleotide sequence ID" value="NZ_CP073100.1"/>
</dbReference>
<dbReference type="KEGG" id="lamb:KBB96_03845"/>
<sequence length="291" mass="32136">MSEALPASLVERVLEKLGFHQYPEISLAGLTPLYAAWGRHIPFDNVRKMIHIRERNPGPLPGSDPVDYFETWLTHGTGGTCWAGAGPLHAFLSSLGYTAIRGIGTMMAAPVLPPNHGTVTVTFDGRRYLVDSAMLCGEPLLIDPEIETVIPHPAWGLKVAMKEGRFHVGWRPLHKTDGFECRLETFEATDAEFQDMHERTRPWSPFNHELTIRINRGEEVVGMAFGNLITFRADGTVTREPATPETRRHLLLETIGLSEEIVDRLPPDEPTPPPPGSRTALAQEEAGPGNG</sequence>
<organism evidence="3 4">
    <name type="scientific">Luteolibacter ambystomatis</name>
    <dbReference type="NCBI Taxonomy" id="2824561"/>
    <lineage>
        <taxon>Bacteria</taxon>
        <taxon>Pseudomonadati</taxon>
        <taxon>Verrucomicrobiota</taxon>
        <taxon>Verrucomicrobiia</taxon>
        <taxon>Verrucomicrobiales</taxon>
        <taxon>Verrucomicrobiaceae</taxon>
        <taxon>Luteolibacter</taxon>
    </lineage>
</organism>
<protein>
    <submittedName>
        <fullName evidence="3">Arylamine N-acetyltransferase</fullName>
    </submittedName>
</protein>
<keyword evidence="4" id="KW-1185">Reference proteome</keyword>